<keyword evidence="1" id="KW-0547">Nucleotide-binding</keyword>
<dbReference type="Pfam" id="PF07683">
    <property type="entry name" value="CobW_C"/>
    <property type="match status" value="1"/>
</dbReference>
<protein>
    <submittedName>
        <fullName evidence="9">COBW domain-containing protein 1</fullName>
    </submittedName>
</protein>
<keyword evidence="2" id="KW-0378">Hydrolase</keyword>
<comment type="catalytic activity">
    <reaction evidence="7">
        <text>GTP + H2O = GDP + phosphate + H(+)</text>
        <dbReference type="Rhea" id="RHEA:19669"/>
        <dbReference type="ChEBI" id="CHEBI:15377"/>
        <dbReference type="ChEBI" id="CHEBI:15378"/>
        <dbReference type="ChEBI" id="CHEBI:37565"/>
        <dbReference type="ChEBI" id="CHEBI:43474"/>
        <dbReference type="ChEBI" id="CHEBI:58189"/>
    </reaction>
    <physiologicalReaction direction="left-to-right" evidence="7">
        <dbReference type="Rhea" id="RHEA:19670"/>
    </physiologicalReaction>
</comment>
<gene>
    <name evidence="9" type="primary">Cbwd1</name>
    <name evidence="9" type="ORF">CM83_42030</name>
</gene>
<evidence type="ECO:0000313" key="9">
    <source>
        <dbReference type="EMBL" id="JAG43153.1"/>
    </source>
</evidence>
<dbReference type="SUPFAM" id="SSF52540">
    <property type="entry name" value="P-loop containing nucleoside triphosphate hydrolases"/>
    <property type="match status" value="1"/>
</dbReference>
<dbReference type="GO" id="GO:0005525">
    <property type="term" value="F:GTP binding"/>
    <property type="evidence" value="ECO:0007669"/>
    <property type="project" value="UniProtKB-KW"/>
</dbReference>
<reference evidence="9" key="1">
    <citation type="journal article" date="2014" name="PLoS ONE">
        <title>Transcriptome-Based Identification of ABC Transporters in the Western Tarnished Plant Bug Lygus hesperus.</title>
        <authorList>
            <person name="Hull J.J."/>
            <person name="Chaney K."/>
            <person name="Geib S.M."/>
            <person name="Fabrick J.A."/>
            <person name="Brent C.S."/>
            <person name="Walsh D."/>
            <person name="Lavine L.C."/>
        </authorList>
    </citation>
    <scope>NUCLEOTIDE SEQUENCE</scope>
</reference>
<organism evidence="9">
    <name type="scientific">Lygus hesperus</name>
    <name type="common">Western plant bug</name>
    <dbReference type="NCBI Taxonomy" id="30085"/>
    <lineage>
        <taxon>Eukaryota</taxon>
        <taxon>Metazoa</taxon>
        <taxon>Ecdysozoa</taxon>
        <taxon>Arthropoda</taxon>
        <taxon>Hexapoda</taxon>
        <taxon>Insecta</taxon>
        <taxon>Pterygota</taxon>
        <taxon>Neoptera</taxon>
        <taxon>Paraneoptera</taxon>
        <taxon>Hemiptera</taxon>
        <taxon>Heteroptera</taxon>
        <taxon>Panheteroptera</taxon>
        <taxon>Cimicomorpha</taxon>
        <taxon>Miridae</taxon>
        <taxon>Mirini</taxon>
        <taxon>Lygus</taxon>
    </lineage>
</organism>
<dbReference type="SMART" id="SM00833">
    <property type="entry name" value="CobW_C"/>
    <property type="match status" value="1"/>
</dbReference>
<dbReference type="PANTHER" id="PTHR13748:SF31">
    <property type="entry name" value="ZINC-REGULATED GTPASE METALLOPROTEIN ACTIVATOR 1A-RELATED"/>
    <property type="match status" value="1"/>
</dbReference>
<dbReference type="InterPro" id="IPR051316">
    <property type="entry name" value="Zinc-reg_GTPase_activator"/>
</dbReference>
<comment type="similarity">
    <text evidence="6">Belongs to the SIMIBI class G3E GTPase family. ZNG1 subfamily.</text>
</comment>
<accession>A0A0A9ZHC6</accession>
<keyword evidence="3" id="KW-0862">Zinc</keyword>
<reference evidence="9" key="2">
    <citation type="submission" date="2014-07" db="EMBL/GenBank/DDBJ databases">
        <authorList>
            <person name="Hull J."/>
        </authorList>
    </citation>
    <scope>NUCLEOTIDE SEQUENCE</scope>
</reference>
<evidence type="ECO:0000256" key="3">
    <source>
        <dbReference type="ARBA" id="ARBA00022833"/>
    </source>
</evidence>
<dbReference type="AlphaFoldDB" id="A0A0A9ZHC6"/>
<dbReference type="GO" id="GO:0005737">
    <property type="term" value="C:cytoplasm"/>
    <property type="evidence" value="ECO:0007669"/>
    <property type="project" value="TreeGrafter"/>
</dbReference>
<evidence type="ECO:0000256" key="2">
    <source>
        <dbReference type="ARBA" id="ARBA00022801"/>
    </source>
</evidence>
<dbReference type="SUPFAM" id="SSF90002">
    <property type="entry name" value="Hypothetical protein YjiA, C-terminal domain"/>
    <property type="match status" value="1"/>
</dbReference>
<evidence type="ECO:0000256" key="1">
    <source>
        <dbReference type="ARBA" id="ARBA00022741"/>
    </source>
</evidence>
<dbReference type="GO" id="GO:0016787">
    <property type="term" value="F:hydrolase activity"/>
    <property type="evidence" value="ECO:0007669"/>
    <property type="project" value="UniProtKB-KW"/>
</dbReference>
<dbReference type="PANTHER" id="PTHR13748">
    <property type="entry name" value="COBW-RELATED"/>
    <property type="match status" value="1"/>
</dbReference>
<evidence type="ECO:0000256" key="5">
    <source>
        <dbReference type="ARBA" id="ARBA00023186"/>
    </source>
</evidence>
<dbReference type="EMBL" id="GBRD01013247">
    <property type="protein sequence ID" value="JAG52579.1"/>
    <property type="molecule type" value="Transcribed_RNA"/>
</dbReference>
<feature type="domain" description="CobW C-terminal" evidence="8">
    <location>
        <begin position="262"/>
        <end position="358"/>
    </location>
</feature>
<keyword evidence="5" id="KW-0143">Chaperone</keyword>
<evidence type="ECO:0000313" key="10">
    <source>
        <dbReference type="EMBL" id="JAG52579.1"/>
    </source>
</evidence>
<sequence>MSAMEDGLSSDDEIPDLVDGNIVHVPVTLITGHLGAGKTTLLNYILTEQHNKRIAVILNEFGEGSAMEKSMSVGDNGKLYEEWLELRNGCLCCSVKDNGVKAIENLMTKKGKFDYILLETTGLADPGPIISVFWMDKELCSNIYLDGVITLVDAKNGPNALKETSDSSHDDVINSTVRQVALGDVILLNKVDAVSSKELEVAKNTIREINSSAPIMETSYSKVDLDSILDLGAYSGVKENRIKYLVNEMASLDVKPHLDKKVGTVTIEPGTMSKETLEKFVEKILWHKELWNREGEQSEVFRAKGVVNTGDGYLMLQSVYETFEIERFKPEEKCESVLVFIGRNLEKECLAELLEKCLPK</sequence>
<proteinExistence type="inferred from homology"/>
<dbReference type="InterPro" id="IPR011629">
    <property type="entry name" value="CobW-like_C"/>
</dbReference>
<dbReference type="InterPro" id="IPR036627">
    <property type="entry name" value="CobW-likC_sf"/>
</dbReference>
<dbReference type="Gene3D" id="3.30.1220.10">
    <property type="entry name" value="CobW-like, C-terminal domain"/>
    <property type="match status" value="1"/>
</dbReference>
<name>A0A0A9ZHC6_LYGHE</name>
<evidence type="ECO:0000259" key="8">
    <source>
        <dbReference type="SMART" id="SM00833"/>
    </source>
</evidence>
<dbReference type="CDD" id="cd03112">
    <property type="entry name" value="CobW-like"/>
    <property type="match status" value="1"/>
</dbReference>
<dbReference type="Gene3D" id="3.40.50.300">
    <property type="entry name" value="P-loop containing nucleotide triphosphate hydrolases"/>
    <property type="match status" value="1"/>
</dbReference>
<dbReference type="InterPro" id="IPR027417">
    <property type="entry name" value="P-loop_NTPase"/>
</dbReference>
<reference evidence="10" key="3">
    <citation type="submission" date="2014-09" db="EMBL/GenBank/DDBJ databases">
        <authorList>
            <person name="Magalhaes I.L.F."/>
            <person name="Oliveira U."/>
            <person name="Santos F.R."/>
            <person name="Vidigal T.H.D.A."/>
            <person name="Brescovit A.D."/>
            <person name="Santos A.J."/>
        </authorList>
    </citation>
    <scope>NUCLEOTIDE SEQUENCE</scope>
</reference>
<dbReference type="Pfam" id="PF02492">
    <property type="entry name" value="cobW"/>
    <property type="match status" value="1"/>
</dbReference>
<evidence type="ECO:0000256" key="6">
    <source>
        <dbReference type="ARBA" id="ARBA00034320"/>
    </source>
</evidence>
<dbReference type="InterPro" id="IPR003495">
    <property type="entry name" value="CobW/HypB/UreG_nucleotide-bd"/>
</dbReference>
<evidence type="ECO:0000256" key="7">
    <source>
        <dbReference type="ARBA" id="ARBA00049117"/>
    </source>
</evidence>
<evidence type="ECO:0000256" key="4">
    <source>
        <dbReference type="ARBA" id="ARBA00023134"/>
    </source>
</evidence>
<dbReference type="EMBL" id="GBHO01000451">
    <property type="protein sequence ID" value="JAG43153.1"/>
    <property type="molecule type" value="Transcribed_RNA"/>
</dbReference>
<keyword evidence="4" id="KW-0342">GTP-binding</keyword>